<feature type="compositionally biased region" description="Low complexity" evidence="6">
    <location>
        <begin position="927"/>
        <end position="939"/>
    </location>
</feature>
<dbReference type="Pfam" id="PF00172">
    <property type="entry name" value="Zn_clus"/>
    <property type="match status" value="1"/>
</dbReference>
<feature type="compositionally biased region" description="Low complexity" evidence="6">
    <location>
        <begin position="82"/>
        <end position="112"/>
    </location>
</feature>
<feature type="compositionally biased region" description="Polar residues" evidence="6">
    <location>
        <begin position="145"/>
        <end position="157"/>
    </location>
</feature>
<accession>A0ABR4DJP4</accession>
<dbReference type="EMBL" id="JAZGUE010000002">
    <property type="protein sequence ID" value="KAL2270244.1"/>
    <property type="molecule type" value="Genomic_DNA"/>
</dbReference>
<evidence type="ECO:0000256" key="5">
    <source>
        <dbReference type="ARBA" id="ARBA00023242"/>
    </source>
</evidence>
<evidence type="ECO:0000256" key="6">
    <source>
        <dbReference type="SAM" id="MobiDB-lite"/>
    </source>
</evidence>
<comment type="subcellular location">
    <subcellularLocation>
        <location evidence="1">Nucleus</location>
    </subcellularLocation>
</comment>
<feature type="compositionally biased region" description="Low complexity" evidence="6">
    <location>
        <begin position="956"/>
        <end position="968"/>
    </location>
</feature>
<feature type="compositionally biased region" description="Basic and acidic residues" evidence="6">
    <location>
        <begin position="849"/>
        <end position="865"/>
    </location>
</feature>
<name>A0ABR4DJP4_9PEZI</name>
<evidence type="ECO:0000259" key="7">
    <source>
        <dbReference type="PROSITE" id="PS50048"/>
    </source>
</evidence>
<evidence type="ECO:0000256" key="2">
    <source>
        <dbReference type="ARBA" id="ARBA00023015"/>
    </source>
</evidence>
<feature type="compositionally biased region" description="Low complexity" evidence="6">
    <location>
        <begin position="134"/>
        <end position="144"/>
    </location>
</feature>
<feature type="compositionally biased region" description="Pro residues" evidence="6">
    <location>
        <begin position="324"/>
        <end position="340"/>
    </location>
</feature>
<comment type="caution">
    <text evidence="8">The sequence shown here is derived from an EMBL/GenBank/DDBJ whole genome shotgun (WGS) entry which is preliminary data.</text>
</comment>
<dbReference type="CDD" id="cd00067">
    <property type="entry name" value="GAL4"/>
    <property type="match status" value="1"/>
</dbReference>
<dbReference type="PANTHER" id="PTHR31845:SF39">
    <property type="entry name" value="TRANSCRIPTION FACTOR PBCR-RELATED"/>
    <property type="match status" value="1"/>
</dbReference>
<dbReference type="Proteomes" id="UP001600064">
    <property type="component" value="Unassembled WGS sequence"/>
</dbReference>
<feature type="region of interest" description="Disordered" evidence="6">
    <location>
        <begin position="1"/>
        <end position="249"/>
    </location>
</feature>
<dbReference type="RefSeq" id="XP_070868968.1">
    <property type="nucleotide sequence ID" value="XM_071008697.1"/>
</dbReference>
<evidence type="ECO:0000256" key="4">
    <source>
        <dbReference type="ARBA" id="ARBA00023163"/>
    </source>
</evidence>
<feature type="compositionally biased region" description="Basic and acidic residues" evidence="6">
    <location>
        <begin position="65"/>
        <end position="75"/>
    </location>
</feature>
<feature type="region of interest" description="Disordered" evidence="6">
    <location>
        <begin position="301"/>
        <end position="380"/>
    </location>
</feature>
<evidence type="ECO:0000313" key="8">
    <source>
        <dbReference type="EMBL" id="KAL2270244.1"/>
    </source>
</evidence>
<feature type="compositionally biased region" description="Low complexity" evidence="6">
    <location>
        <begin position="173"/>
        <end position="185"/>
    </location>
</feature>
<organism evidence="8 9">
    <name type="scientific">Remersonia thermophila</name>
    <dbReference type="NCBI Taxonomy" id="72144"/>
    <lineage>
        <taxon>Eukaryota</taxon>
        <taxon>Fungi</taxon>
        <taxon>Dikarya</taxon>
        <taxon>Ascomycota</taxon>
        <taxon>Pezizomycotina</taxon>
        <taxon>Sordariomycetes</taxon>
        <taxon>Sordariomycetidae</taxon>
        <taxon>Sordariales</taxon>
        <taxon>Sordariales incertae sedis</taxon>
        <taxon>Remersonia</taxon>
    </lineage>
</organism>
<feature type="compositionally biased region" description="Basic and acidic residues" evidence="6">
    <location>
        <begin position="223"/>
        <end position="234"/>
    </location>
</feature>
<dbReference type="GeneID" id="98123341"/>
<keyword evidence="5" id="KW-0539">Nucleus</keyword>
<protein>
    <recommendedName>
        <fullName evidence="7">Zn(2)-C6 fungal-type domain-containing protein</fullName>
    </recommendedName>
</protein>
<proteinExistence type="predicted"/>
<feature type="compositionally biased region" description="Gly residues" evidence="6">
    <location>
        <begin position="1080"/>
        <end position="1118"/>
    </location>
</feature>
<feature type="region of interest" description="Disordered" evidence="6">
    <location>
        <begin position="919"/>
        <end position="975"/>
    </location>
</feature>
<feature type="region of interest" description="Disordered" evidence="6">
    <location>
        <begin position="826"/>
        <end position="865"/>
    </location>
</feature>
<dbReference type="SUPFAM" id="SSF57701">
    <property type="entry name" value="Zn2/Cys6 DNA-binding domain"/>
    <property type="match status" value="1"/>
</dbReference>
<keyword evidence="9" id="KW-1185">Reference proteome</keyword>
<feature type="domain" description="Zn(2)-C6 fungal-type" evidence="7">
    <location>
        <begin position="191"/>
        <end position="229"/>
    </location>
</feature>
<evidence type="ECO:0000313" key="9">
    <source>
        <dbReference type="Proteomes" id="UP001600064"/>
    </source>
</evidence>
<gene>
    <name evidence="8" type="ORF">VTJ83DRAFT_2428</name>
</gene>
<keyword evidence="2" id="KW-0805">Transcription regulation</keyword>
<dbReference type="InterPro" id="IPR001138">
    <property type="entry name" value="Zn2Cys6_DnaBD"/>
</dbReference>
<evidence type="ECO:0000256" key="3">
    <source>
        <dbReference type="ARBA" id="ARBA00023125"/>
    </source>
</evidence>
<dbReference type="Gene3D" id="4.10.240.10">
    <property type="entry name" value="Zn(2)-C6 fungal-type DNA-binding domain"/>
    <property type="match status" value="1"/>
</dbReference>
<feature type="region of interest" description="Disordered" evidence="6">
    <location>
        <begin position="880"/>
        <end position="899"/>
    </location>
</feature>
<evidence type="ECO:0000256" key="1">
    <source>
        <dbReference type="ARBA" id="ARBA00004123"/>
    </source>
</evidence>
<reference evidence="8 9" key="1">
    <citation type="journal article" date="2024" name="Commun. Biol.">
        <title>Comparative genomic analysis of thermophilic fungi reveals convergent evolutionary adaptations and gene losses.</title>
        <authorList>
            <person name="Steindorff A.S."/>
            <person name="Aguilar-Pontes M.V."/>
            <person name="Robinson A.J."/>
            <person name="Andreopoulos B."/>
            <person name="LaButti K."/>
            <person name="Kuo A."/>
            <person name="Mondo S."/>
            <person name="Riley R."/>
            <person name="Otillar R."/>
            <person name="Haridas S."/>
            <person name="Lipzen A."/>
            <person name="Grimwood J."/>
            <person name="Schmutz J."/>
            <person name="Clum A."/>
            <person name="Reid I.D."/>
            <person name="Moisan M.C."/>
            <person name="Butler G."/>
            <person name="Nguyen T.T.M."/>
            <person name="Dewar K."/>
            <person name="Conant G."/>
            <person name="Drula E."/>
            <person name="Henrissat B."/>
            <person name="Hansel C."/>
            <person name="Singer S."/>
            <person name="Hutchinson M.I."/>
            <person name="de Vries R.P."/>
            <person name="Natvig D.O."/>
            <person name="Powell A.J."/>
            <person name="Tsang A."/>
            <person name="Grigoriev I.V."/>
        </authorList>
    </citation>
    <scope>NUCLEOTIDE SEQUENCE [LARGE SCALE GENOMIC DNA]</scope>
    <source>
        <strain evidence="8 9">ATCC 22073</strain>
    </source>
</reference>
<dbReference type="InterPro" id="IPR051089">
    <property type="entry name" value="prtT"/>
</dbReference>
<feature type="region of interest" description="Disordered" evidence="6">
    <location>
        <begin position="1078"/>
        <end position="1118"/>
    </location>
</feature>
<dbReference type="PROSITE" id="PS50048">
    <property type="entry name" value="ZN2_CY6_FUNGAL_2"/>
    <property type="match status" value="1"/>
</dbReference>
<feature type="compositionally biased region" description="Polar residues" evidence="6">
    <location>
        <begin position="23"/>
        <end position="34"/>
    </location>
</feature>
<dbReference type="SMART" id="SM00066">
    <property type="entry name" value="GAL4"/>
    <property type="match status" value="1"/>
</dbReference>
<sequence length="1146" mass="119948">MKTNPIPGVQATMEAPQHGHGGNQNERSLNNNTDESTHDNEAADESSEAVRQELQQQQQQEEEEQSRRHAEEQRQTQRSGIAATEEASTAALSVQTQSSLSSERSPSTAASPEPSPNNPHSKGPEPSPAPAAPNPADTNPNPLASTVQEQPPSSTSVADPADPHAANPLQGQSPAAANPDASSLAAKKHRACEPCRALKVRCDPLPPDADPTGAGPCKRCAKARRECVVTEPARKRQKRSVGAGGDGSSVSRVAELERKIDMLAASLGAGVGGVGGRGVLGSGVGTATGVGGAGGGGIGYGSGTGGRKGEMPGPSPVAGGYSNIPPPLPPPPPPPPPPPQQQQQQTAMSSVPPASPRTAAGLKRSLDERDAPGGGRPTTFYEALSLNAPAVPPQKPPPDIIDRGILTMGLATELVQRYTNHMCRHLAAVPLPPSMTAAELRTTKPILFLAIMAAASSELPALQRTLTQELMQVLADRIVVRGHKSLELIQALHIATIWHWPPDRFEELKFYQLVHMSVVMAIDLGLGRRKNIRGGVPRHLPAGLRDHPLRKHPLVDSTSIEARRTWVTGYFLATNTSIALHRPNLVRWTPFMDECMEVLSSSPDALPTDKDLVHVVWTHRLADEIGIYFSIDDPAATPSLSEPRTQYLLRWFESKLERYRSSIPNLTQQPLLQISFHVISLYMHEIATYTDPDDEGKNGAGDLPLVFRQPLTTAHVDAWLACLSAIHGIFDTFLSLDIHTIRCLPVFNFVRVAYGVVVFIKLYFAVSSSQSDLSRFMTKDQMKVEQHLDRLLERFRAVAADGRSRPAQKFALVLLMLRTWFRKQEEKQRQSTGAGSAAAVPTPAYTRQGAEERAPVPQPTHHEEYPATASTPLQLLSEIATNDPGHRPSSRVADGLFSPPGHVPAAAGAWMSRSSMVYDPATSSTNQQQQQPQPQPQQQHSATATPDPHQVPTPTPSTSTNATATAANFVPQPPPPLSMPWLGNGAATPAAPTPPWFDYSSLAGFGTGFGDGLAQAMDLTLGGFGLGFGFGPELGLGPGDGASRFVAATAVGASAGGAGVEDGVLQFVQMAHDASAHAGAGAGGGGGSGGGSSNGSGGGGGTGSGGGGGGGGVTGSGWFGGSGTGTAAATDGGMVGAGVGGGGGWS</sequence>
<keyword evidence="3" id="KW-0238">DNA-binding</keyword>
<dbReference type="InterPro" id="IPR036864">
    <property type="entry name" value="Zn2-C6_fun-type_DNA-bd_sf"/>
</dbReference>
<dbReference type="PANTHER" id="PTHR31845">
    <property type="entry name" value="FINGER DOMAIN PROTEIN, PUTATIVE-RELATED"/>
    <property type="match status" value="1"/>
</dbReference>
<dbReference type="CDD" id="cd12148">
    <property type="entry name" value="fungal_TF_MHR"/>
    <property type="match status" value="1"/>
</dbReference>
<keyword evidence="4" id="KW-0804">Transcription</keyword>